<feature type="region of interest" description="Disordered" evidence="1">
    <location>
        <begin position="324"/>
        <end position="364"/>
    </location>
</feature>
<organism evidence="2 3">
    <name type="scientific">Leptomonas seymouri</name>
    <dbReference type="NCBI Taxonomy" id="5684"/>
    <lineage>
        <taxon>Eukaryota</taxon>
        <taxon>Discoba</taxon>
        <taxon>Euglenozoa</taxon>
        <taxon>Kinetoplastea</taxon>
        <taxon>Metakinetoplastina</taxon>
        <taxon>Trypanosomatida</taxon>
        <taxon>Trypanosomatidae</taxon>
        <taxon>Leishmaniinae</taxon>
        <taxon>Leptomonas</taxon>
    </lineage>
</organism>
<reference evidence="2 3" key="1">
    <citation type="journal article" date="2015" name="PLoS Pathog.">
        <title>Leptomonas seymouri: Adaptations to the Dixenous Life Cycle Analyzed by Genome Sequencing, Transcriptome Profiling and Co-infection with Leishmania donovani.</title>
        <authorList>
            <person name="Kraeva N."/>
            <person name="Butenko A."/>
            <person name="Hlavacova J."/>
            <person name="Kostygov A."/>
            <person name="Myskova J."/>
            <person name="Grybchuk D."/>
            <person name="Lestinova T."/>
            <person name="Votypka J."/>
            <person name="Volf P."/>
            <person name="Opperdoes F."/>
            <person name="Flegontov P."/>
            <person name="Lukes J."/>
            <person name="Yurchenko V."/>
        </authorList>
    </citation>
    <scope>NUCLEOTIDE SEQUENCE [LARGE SCALE GENOMIC DNA]</scope>
    <source>
        <strain evidence="2 3">ATCC 30220</strain>
    </source>
</reference>
<feature type="compositionally biased region" description="Low complexity" evidence="1">
    <location>
        <begin position="326"/>
        <end position="361"/>
    </location>
</feature>
<dbReference type="OMA" id="FRAGTWK"/>
<feature type="region of interest" description="Disordered" evidence="1">
    <location>
        <begin position="260"/>
        <end position="285"/>
    </location>
</feature>
<name>A0A0N1I3T2_LEPSE</name>
<feature type="compositionally biased region" description="Basic and acidic residues" evidence="1">
    <location>
        <begin position="37"/>
        <end position="53"/>
    </location>
</feature>
<gene>
    <name evidence="2" type="ORF">ABL78_5193</name>
</gene>
<feature type="compositionally biased region" description="Low complexity" evidence="1">
    <location>
        <begin position="271"/>
        <end position="285"/>
    </location>
</feature>
<sequence length="417" mass="44892">MRQCTLSCFKASSPLLTAQWCFLSTDDRNLSSSTATRQRDAAPQDTEKAPREHHDLQLTHVNDAVENNDDDMVVCIYRPQVSPEVADRKAKTELFVGLLLTLPRTQDWKDMLSAAFRAGTWRPHHLDAVLRGVQLAKYNEPQEFLRSCGGSPSSLHSNDALREAAWNASQAAPSTSTSTSRLHRARDILVFCAEEGALCAKGGETSEATEEAAANAVSPSSSAAAVTGTAKTSMRSNAFAPSPAAVHRLLTMLLQAAQRGAEYGSPPPSSHPASTSAPPSSSSGGCGLSTASFTEVWHYLSWMELRGYHVLSHAVLDALEAAVDEGGSSPRPQGRRGASSSSAESQTSSSSAASGPSQYASVSQRIHRLDYVRAERALLQKSLRDQPRKSDDPGSSVDRDGVPYKRQHDMPRTDPYL</sequence>
<dbReference type="EMBL" id="LJSK01000169">
    <property type="protein sequence ID" value="KPI85744.1"/>
    <property type="molecule type" value="Genomic_DNA"/>
</dbReference>
<feature type="region of interest" description="Disordered" evidence="1">
    <location>
        <begin position="32"/>
        <end position="53"/>
    </location>
</feature>
<dbReference type="AlphaFoldDB" id="A0A0N1I3T2"/>
<dbReference type="OrthoDB" id="242701at2759"/>
<evidence type="ECO:0000313" key="2">
    <source>
        <dbReference type="EMBL" id="KPI85744.1"/>
    </source>
</evidence>
<accession>A0A0N1I3T2</accession>
<protein>
    <submittedName>
        <fullName evidence="2">Uncharacterized protein</fullName>
    </submittedName>
</protein>
<feature type="region of interest" description="Disordered" evidence="1">
    <location>
        <begin position="380"/>
        <end position="417"/>
    </location>
</feature>
<keyword evidence="3" id="KW-1185">Reference proteome</keyword>
<comment type="caution">
    <text evidence="2">The sequence shown here is derived from an EMBL/GenBank/DDBJ whole genome shotgun (WGS) entry which is preliminary data.</text>
</comment>
<dbReference type="VEuPathDB" id="TriTrypDB:Lsey_0169_0070"/>
<proteinExistence type="predicted"/>
<dbReference type="Proteomes" id="UP000038009">
    <property type="component" value="Unassembled WGS sequence"/>
</dbReference>
<evidence type="ECO:0000256" key="1">
    <source>
        <dbReference type="SAM" id="MobiDB-lite"/>
    </source>
</evidence>
<evidence type="ECO:0000313" key="3">
    <source>
        <dbReference type="Proteomes" id="UP000038009"/>
    </source>
</evidence>